<dbReference type="GeneID" id="18912931"/>
<dbReference type="InterPro" id="IPR003265">
    <property type="entry name" value="HhH-GPD_domain"/>
</dbReference>
<dbReference type="SUPFAM" id="SSF48150">
    <property type="entry name" value="DNA-glycosylase"/>
    <property type="match status" value="1"/>
</dbReference>
<dbReference type="InterPro" id="IPR051912">
    <property type="entry name" value="Alkylbase_DNA_Glycosylase/TA"/>
</dbReference>
<evidence type="ECO:0000256" key="1">
    <source>
        <dbReference type="ARBA" id="ARBA00010817"/>
    </source>
</evidence>
<dbReference type="PANTHER" id="PTHR43003">
    <property type="entry name" value="DNA-3-METHYLADENINE GLYCOSYLASE"/>
    <property type="match status" value="1"/>
</dbReference>
<dbReference type="Proteomes" id="UP000008370">
    <property type="component" value="Unassembled WGS sequence"/>
</dbReference>
<evidence type="ECO:0000313" key="6">
    <source>
        <dbReference type="EMBL" id="EKM54274.1"/>
    </source>
</evidence>
<dbReference type="RefSeq" id="XP_007396973.1">
    <property type="nucleotide sequence ID" value="XM_007396911.1"/>
</dbReference>
<dbReference type="SMART" id="SM00478">
    <property type="entry name" value="ENDO3c"/>
    <property type="match status" value="1"/>
</dbReference>
<feature type="region of interest" description="Disordered" evidence="4">
    <location>
        <begin position="307"/>
        <end position="390"/>
    </location>
</feature>
<sequence>MLRSSFFSTATLRAAAASRMPVTRSASRIAAQAIHDLRIAETPEATRTDAPAEETKTSKRKAPSKASSRKKARAADKDADEAVPQPPAPKPPAKHVQPVAASGGAEELVPAELTFSFEVAKSHLIGVDPRFEDIFSRLKCRPFEHLERVDPFRTLTHSILGQQISWLAARSITHKFIRLFDPSLPEKPTDHHGPDTFFPTAHQVIQMDIPTLRTAGLSQRKAEYILDLAARFADGRLSTEKLLEAEDEELYELLTAVRGIGRWTVDMFAIFSLRRPDILPVGDLGVQRGILRWFLSLHSPDYNLTISPKKLPRPDEDPSADSQSADPDVLPSLAETSQAVPDASSAPPAPATPEELIPKAPTKKRKTKAAAKDSDSDNDNMLPTPFTPSIKKTLNAVPSTMDIPPLPKGLTVSQLKTRLEKKTKIKGAFITPQEMEELTAQWRPFRSLAVYYMWALAEESK</sequence>
<keyword evidence="3" id="KW-0234">DNA repair</keyword>
<dbReference type="GO" id="GO:0043916">
    <property type="term" value="F:DNA-7-methylguanine glycosylase activity"/>
    <property type="evidence" value="ECO:0007669"/>
    <property type="project" value="TreeGrafter"/>
</dbReference>
<accession>K5W5P4</accession>
<dbReference type="STRING" id="650164.K5W5P4"/>
<dbReference type="EMBL" id="JH930473">
    <property type="protein sequence ID" value="EKM54274.1"/>
    <property type="molecule type" value="Genomic_DNA"/>
</dbReference>
<feature type="domain" description="HhH-GPD" evidence="5">
    <location>
        <begin position="160"/>
        <end position="339"/>
    </location>
</feature>
<dbReference type="Pfam" id="PF00730">
    <property type="entry name" value="HhH-GPD"/>
    <property type="match status" value="1"/>
</dbReference>
<evidence type="ECO:0000256" key="2">
    <source>
        <dbReference type="ARBA" id="ARBA00022763"/>
    </source>
</evidence>
<dbReference type="GO" id="GO:0006307">
    <property type="term" value="P:DNA alkylation repair"/>
    <property type="evidence" value="ECO:0007669"/>
    <property type="project" value="TreeGrafter"/>
</dbReference>
<dbReference type="FunFam" id="1.10.340.30:FF:000004">
    <property type="entry name" value="DNA-3-methyladenine glycosylase II"/>
    <property type="match status" value="1"/>
</dbReference>
<dbReference type="InterPro" id="IPR011257">
    <property type="entry name" value="DNA_glycosylase"/>
</dbReference>
<dbReference type="HOGENOM" id="CLU_033011_1_0_1"/>
<protein>
    <recommendedName>
        <fullName evidence="5">HhH-GPD domain-containing protein</fullName>
    </recommendedName>
</protein>
<dbReference type="GO" id="GO:0005634">
    <property type="term" value="C:nucleus"/>
    <property type="evidence" value="ECO:0007669"/>
    <property type="project" value="TreeGrafter"/>
</dbReference>
<comment type="similarity">
    <text evidence="1">Belongs to the alkylbase DNA glycosidase AlkA family.</text>
</comment>
<evidence type="ECO:0000256" key="3">
    <source>
        <dbReference type="ARBA" id="ARBA00023204"/>
    </source>
</evidence>
<dbReference type="OrthoDB" id="415889at2759"/>
<keyword evidence="7" id="KW-1185">Reference proteome</keyword>
<evidence type="ECO:0000256" key="4">
    <source>
        <dbReference type="SAM" id="MobiDB-lite"/>
    </source>
</evidence>
<dbReference type="KEGG" id="pco:PHACADRAFT_210092"/>
<feature type="compositionally biased region" description="Low complexity" evidence="4">
    <location>
        <begin position="337"/>
        <end position="346"/>
    </location>
</feature>
<evidence type="ECO:0000313" key="7">
    <source>
        <dbReference type="Proteomes" id="UP000008370"/>
    </source>
</evidence>
<organism evidence="6 7">
    <name type="scientific">Phanerochaete carnosa (strain HHB-10118-sp)</name>
    <name type="common">White-rot fungus</name>
    <name type="synonym">Peniophora carnosa</name>
    <dbReference type="NCBI Taxonomy" id="650164"/>
    <lineage>
        <taxon>Eukaryota</taxon>
        <taxon>Fungi</taxon>
        <taxon>Dikarya</taxon>
        <taxon>Basidiomycota</taxon>
        <taxon>Agaricomycotina</taxon>
        <taxon>Agaricomycetes</taxon>
        <taxon>Polyporales</taxon>
        <taxon>Phanerochaetaceae</taxon>
        <taxon>Phanerochaete</taxon>
    </lineage>
</organism>
<dbReference type="CDD" id="cd00056">
    <property type="entry name" value="ENDO3c"/>
    <property type="match status" value="1"/>
</dbReference>
<reference evidence="6 7" key="1">
    <citation type="journal article" date="2012" name="BMC Genomics">
        <title>Comparative genomics of the white-rot fungi, Phanerochaete carnosa and P. chrysosporium, to elucidate the genetic basis of the distinct wood types they colonize.</title>
        <authorList>
            <person name="Suzuki H."/>
            <person name="MacDonald J."/>
            <person name="Syed K."/>
            <person name="Salamov A."/>
            <person name="Hori C."/>
            <person name="Aerts A."/>
            <person name="Henrissat B."/>
            <person name="Wiebenga A."/>
            <person name="vanKuyk P.A."/>
            <person name="Barry K."/>
            <person name="Lindquist E."/>
            <person name="LaButti K."/>
            <person name="Lapidus A."/>
            <person name="Lucas S."/>
            <person name="Coutinho P."/>
            <person name="Gong Y."/>
            <person name="Samejima M."/>
            <person name="Mahadevan R."/>
            <person name="Abou-Zaid M."/>
            <person name="de Vries R.P."/>
            <person name="Igarashi K."/>
            <person name="Yadav J.S."/>
            <person name="Grigoriev I.V."/>
            <person name="Master E.R."/>
        </authorList>
    </citation>
    <scope>NUCLEOTIDE SEQUENCE [LARGE SCALE GENOMIC DNA]</scope>
    <source>
        <strain evidence="6 7">HHB-10118-sp</strain>
    </source>
</reference>
<proteinExistence type="inferred from homology"/>
<dbReference type="GO" id="GO:0006285">
    <property type="term" value="P:base-excision repair, AP site formation"/>
    <property type="evidence" value="ECO:0007669"/>
    <property type="project" value="TreeGrafter"/>
</dbReference>
<feature type="compositionally biased region" description="Basic residues" evidence="4">
    <location>
        <begin position="58"/>
        <end position="72"/>
    </location>
</feature>
<keyword evidence="2" id="KW-0227">DNA damage</keyword>
<dbReference type="GO" id="GO:0032993">
    <property type="term" value="C:protein-DNA complex"/>
    <property type="evidence" value="ECO:0007669"/>
    <property type="project" value="TreeGrafter"/>
</dbReference>
<dbReference type="InParanoid" id="K5W5P4"/>
<dbReference type="Gene3D" id="1.10.1670.40">
    <property type="match status" value="2"/>
</dbReference>
<feature type="compositionally biased region" description="Basic and acidic residues" evidence="4">
    <location>
        <begin position="38"/>
        <end position="47"/>
    </location>
</feature>
<dbReference type="GO" id="GO:0008725">
    <property type="term" value="F:DNA-3-methyladenine glycosylase activity"/>
    <property type="evidence" value="ECO:0007669"/>
    <property type="project" value="TreeGrafter"/>
</dbReference>
<feature type="region of interest" description="Disordered" evidence="4">
    <location>
        <begin position="38"/>
        <end position="100"/>
    </location>
</feature>
<dbReference type="Gene3D" id="1.10.340.30">
    <property type="entry name" value="Hypothetical protein, domain 2"/>
    <property type="match status" value="1"/>
</dbReference>
<gene>
    <name evidence="6" type="ORF">PHACADRAFT_210092</name>
</gene>
<dbReference type="PANTHER" id="PTHR43003:SF5">
    <property type="entry name" value="DNA-3-METHYLADENINE GLYCOSYLASE"/>
    <property type="match status" value="1"/>
</dbReference>
<name>K5W5P4_PHACS</name>
<dbReference type="AlphaFoldDB" id="K5W5P4"/>
<dbReference type="GO" id="GO:0032131">
    <property type="term" value="F:alkylated DNA binding"/>
    <property type="evidence" value="ECO:0007669"/>
    <property type="project" value="TreeGrafter"/>
</dbReference>
<evidence type="ECO:0000259" key="5">
    <source>
        <dbReference type="SMART" id="SM00478"/>
    </source>
</evidence>